<feature type="transmembrane region" description="Helical" evidence="7">
    <location>
        <begin position="121"/>
        <end position="139"/>
    </location>
</feature>
<evidence type="ECO:0000259" key="10">
    <source>
        <dbReference type="Pfam" id="PF00361"/>
    </source>
</evidence>
<evidence type="ECO:0000313" key="12">
    <source>
        <dbReference type="EMBL" id="SDN89820.1"/>
    </source>
</evidence>
<evidence type="ECO:0000313" key="13">
    <source>
        <dbReference type="Proteomes" id="UP000199075"/>
    </source>
</evidence>
<dbReference type="RefSeq" id="WP_089677167.1">
    <property type="nucleotide sequence ID" value="NZ_FNIV01000002.1"/>
</dbReference>
<dbReference type="Pfam" id="PF00662">
    <property type="entry name" value="Proton_antipo_N"/>
    <property type="match status" value="1"/>
</dbReference>
<dbReference type="PANTHER" id="PTHR42829">
    <property type="entry name" value="NADH-UBIQUINONE OXIDOREDUCTASE CHAIN 5"/>
    <property type="match status" value="1"/>
</dbReference>
<dbReference type="EMBL" id="FNIV01000002">
    <property type="protein sequence ID" value="SDN89820.1"/>
    <property type="molecule type" value="Genomic_DNA"/>
</dbReference>
<dbReference type="STRING" id="419597.SAMN04487957_102316"/>
<protein>
    <recommendedName>
        <fullName evidence="7">Probable inorganic carbon transporter subunit DabB</fullName>
    </recommendedName>
</protein>
<dbReference type="GO" id="GO:0003954">
    <property type="term" value="F:NADH dehydrogenase activity"/>
    <property type="evidence" value="ECO:0007669"/>
    <property type="project" value="TreeGrafter"/>
</dbReference>
<reference evidence="13" key="1">
    <citation type="submission" date="2016-10" db="EMBL/GenBank/DDBJ databases">
        <authorList>
            <person name="Varghese N."/>
            <person name="Submissions S."/>
        </authorList>
    </citation>
    <scope>NUCLEOTIDE SEQUENCE [LARGE SCALE GENOMIC DNA]</scope>
    <source>
        <strain evidence="13">CGMCC 1.6444</strain>
    </source>
</reference>
<evidence type="ECO:0000256" key="3">
    <source>
        <dbReference type="ARBA" id="ARBA00022475"/>
    </source>
</evidence>
<feature type="transmembrane region" description="Helical" evidence="7">
    <location>
        <begin position="282"/>
        <end position="303"/>
    </location>
</feature>
<dbReference type="PANTHER" id="PTHR42829:SF1">
    <property type="entry name" value="INORGANIC CARBON TRANSPORTER SUBUNIT DABB-RELATED"/>
    <property type="match status" value="1"/>
</dbReference>
<comment type="subcellular location">
    <subcellularLocation>
        <location evidence="7">Cell membrane</location>
        <topology evidence="7">Multi-pass membrane protein</topology>
    </subcellularLocation>
    <subcellularLocation>
        <location evidence="1">Endomembrane system</location>
        <topology evidence="1">Multi-pass membrane protein</topology>
    </subcellularLocation>
    <subcellularLocation>
        <location evidence="8">Membrane</location>
        <topology evidence="8">Multi-pass membrane protein</topology>
    </subcellularLocation>
</comment>
<dbReference type="InterPro" id="IPR046396">
    <property type="entry name" value="Transporter_DabB"/>
</dbReference>
<evidence type="ECO:0000259" key="11">
    <source>
        <dbReference type="Pfam" id="PF00662"/>
    </source>
</evidence>
<proteinExistence type="inferred from homology"/>
<feature type="transmembrane region" description="Helical" evidence="7">
    <location>
        <begin position="458"/>
        <end position="480"/>
    </location>
</feature>
<dbReference type="GO" id="GO:0042773">
    <property type="term" value="P:ATP synthesis coupled electron transport"/>
    <property type="evidence" value="ECO:0007669"/>
    <property type="project" value="InterPro"/>
</dbReference>
<dbReference type="GO" id="GO:0005886">
    <property type="term" value="C:plasma membrane"/>
    <property type="evidence" value="ECO:0007669"/>
    <property type="project" value="UniProtKB-SubCell"/>
</dbReference>
<feature type="transmembrane region" description="Helical" evidence="7">
    <location>
        <begin position="89"/>
        <end position="109"/>
    </location>
</feature>
<dbReference type="Proteomes" id="UP000199075">
    <property type="component" value="Unassembled WGS sequence"/>
</dbReference>
<evidence type="ECO:0000256" key="8">
    <source>
        <dbReference type="RuleBase" id="RU000320"/>
    </source>
</evidence>
<feature type="transmembrane region" description="Helical" evidence="7">
    <location>
        <begin position="145"/>
        <end position="164"/>
    </location>
</feature>
<name>A0A1H0F592_9GAMM</name>
<dbReference type="OrthoDB" id="9811798at2"/>
<organism evidence="12 13">
    <name type="scientific">Halomonas shengliensis</name>
    <dbReference type="NCBI Taxonomy" id="419597"/>
    <lineage>
        <taxon>Bacteria</taxon>
        <taxon>Pseudomonadati</taxon>
        <taxon>Pseudomonadota</taxon>
        <taxon>Gammaproteobacteria</taxon>
        <taxon>Oceanospirillales</taxon>
        <taxon>Halomonadaceae</taxon>
        <taxon>Halomonas</taxon>
    </lineage>
</organism>
<evidence type="ECO:0000256" key="7">
    <source>
        <dbReference type="HAMAP-Rule" id="MF_00862"/>
    </source>
</evidence>
<keyword evidence="6 7" id="KW-0472">Membrane</keyword>
<dbReference type="Pfam" id="PF00361">
    <property type="entry name" value="Proton_antipo_M"/>
    <property type="match status" value="1"/>
</dbReference>
<feature type="transmembrane region" description="Helical" evidence="7">
    <location>
        <begin position="48"/>
        <end position="69"/>
    </location>
</feature>
<sequence>MTTLLDAAIHASLAVWLALPVALLLLAGWSGRATTPARQRRAWRLGQALMAGSFLASAAIGALLVADAAGLATGLPAVAAPLGLYPDGLAVWMALLISFLGVVLLRFADGYLEGDRGRARFLPWCLVVLASVLLLVFTHHLLVMLVAWVGVSLALHHLLTLYPERREARRAAWQKFAVSRLGDLALLAAVGLLFHHYGSFELPVLLAAAEATTGEGWALPAASVALALAALCKCAQLPLHGWLMKVMEAPTPVSALLHAGVINLGGYVWLRLYPLFDGLTPGHLLLVAIGGTTAIVAVLTMLTQASVKHALAWSTCAQMGFMLLEIGLGAYTLALVHLLAHSLYKAHSFLASGRTVRAARCSRLPLAPLQERLATAGLAAAAAGAVLLAWPALVSHNPLLGALLTLAVGGALLGLPAGLDRPRRLLLAAMALALVPLYALLHALVAPALPRAADPLTLAAGLLGAALLMTLVGLALAVTLRPRHPAVARWRTHFRQGLYAHLPLERATDRLMRHRLPEPTRLSRPSRTVTARGEVS</sequence>
<feature type="region of interest" description="Disordered" evidence="9">
    <location>
        <begin position="515"/>
        <end position="536"/>
    </location>
</feature>
<evidence type="ECO:0000256" key="1">
    <source>
        <dbReference type="ARBA" id="ARBA00004127"/>
    </source>
</evidence>
<comment type="similarity">
    <text evidence="7">Belongs to the inorganic carbon transporter (TC 9.A.2) DabB family.</text>
</comment>
<keyword evidence="13" id="KW-1185">Reference proteome</keyword>
<feature type="transmembrane region" description="Helical" evidence="7">
    <location>
        <begin position="176"/>
        <end position="197"/>
    </location>
</feature>
<dbReference type="GO" id="GO:0008137">
    <property type="term" value="F:NADH dehydrogenase (ubiquinone) activity"/>
    <property type="evidence" value="ECO:0007669"/>
    <property type="project" value="InterPro"/>
</dbReference>
<dbReference type="HAMAP" id="MF_00862">
    <property type="entry name" value="DabB"/>
    <property type="match status" value="1"/>
</dbReference>
<dbReference type="InterPro" id="IPR001750">
    <property type="entry name" value="ND/Mrp_TM"/>
</dbReference>
<dbReference type="InterPro" id="IPR001516">
    <property type="entry name" value="Proton_antipo_N"/>
</dbReference>
<dbReference type="InterPro" id="IPR003945">
    <property type="entry name" value="NU5C-like"/>
</dbReference>
<dbReference type="PRINTS" id="PR01434">
    <property type="entry name" value="NADHDHGNASE5"/>
</dbReference>
<dbReference type="NCBIfam" id="NF006029">
    <property type="entry name" value="PRK08168.1"/>
    <property type="match status" value="1"/>
</dbReference>
<gene>
    <name evidence="7" type="primary">dabB</name>
    <name evidence="12" type="ORF">SAMN04487957_102316</name>
</gene>
<evidence type="ECO:0000256" key="6">
    <source>
        <dbReference type="ARBA" id="ARBA00023136"/>
    </source>
</evidence>
<feature type="transmembrane region" description="Helical" evidence="7">
    <location>
        <begin position="399"/>
        <end position="418"/>
    </location>
</feature>
<dbReference type="AlphaFoldDB" id="A0A1H0F592"/>
<keyword evidence="3 7" id="KW-1003">Cell membrane</keyword>
<feature type="transmembrane region" description="Helical" evidence="7">
    <location>
        <begin position="7"/>
        <end position="27"/>
    </location>
</feature>
<feature type="transmembrane region" description="Helical" evidence="7">
    <location>
        <begin position="425"/>
        <end position="446"/>
    </location>
</feature>
<keyword evidence="4 7" id="KW-0812">Transmembrane</keyword>
<dbReference type="GO" id="GO:0015990">
    <property type="term" value="P:electron transport coupled proton transport"/>
    <property type="evidence" value="ECO:0007669"/>
    <property type="project" value="TreeGrafter"/>
</dbReference>
<feature type="transmembrane region" description="Helical" evidence="7">
    <location>
        <begin position="373"/>
        <end position="393"/>
    </location>
</feature>
<comment type="function">
    <text evidence="7">Part of an energy-coupled inorganic carbon pump.</text>
</comment>
<dbReference type="GO" id="GO:0012505">
    <property type="term" value="C:endomembrane system"/>
    <property type="evidence" value="ECO:0007669"/>
    <property type="project" value="UniProtKB-SubCell"/>
</dbReference>
<feature type="domain" description="NADH:quinone oxidoreductase/Mrp antiporter transmembrane" evidence="10">
    <location>
        <begin position="140"/>
        <end position="358"/>
    </location>
</feature>
<keyword evidence="5 7" id="KW-1133">Transmembrane helix</keyword>
<keyword evidence="2 7" id="KW-0813">Transport</keyword>
<accession>A0A1H0F592</accession>
<comment type="subunit">
    <text evidence="7">Forms a complex with DabA.</text>
</comment>
<evidence type="ECO:0000256" key="4">
    <source>
        <dbReference type="ARBA" id="ARBA00022692"/>
    </source>
</evidence>
<evidence type="ECO:0000256" key="9">
    <source>
        <dbReference type="SAM" id="MobiDB-lite"/>
    </source>
</evidence>
<feature type="domain" description="NADH-Ubiquinone oxidoreductase (complex I) chain 5 N-terminal" evidence="11">
    <location>
        <begin position="79"/>
        <end position="121"/>
    </location>
</feature>
<feature type="transmembrane region" description="Helical" evidence="7">
    <location>
        <begin position="251"/>
        <end position="270"/>
    </location>
</feature>
<evidence type="ECO:0000256" key="5">
    <source>
        <dbReference type="ARBA" id="ARBA00022989"/>
    </source>
</evidence>
<evidence type="ECO:0000256" key="2">
    <source>
        <dbReference type="ARBA" id="ARBA00022448"/>
    </source>
</evidence>